<feature type="compositionally biased region" description="Acidic residues" evidence="2">
    <location>
        <begin position="99"/>
        <end position="108"/>
    </location>
</feature>
<dbReference type="OrthoDB" id="685795at2759"/>
<feature type="coiled-coil region" evidence="1">
    <location>
        <begin position="6"/>
        <end position="40"/>
    </location>
</feature>
<organism evidence="3 4">
    <name type="scientific">Senna tora</name>
    <dbReference type="NCBI Taxonomy" id="362788"/>
    <lineage>
        <taxon>Eukaryota</taxon>
        <taxon>Viridiplantae</taxon>
        <taxon>Streptophyta</taxon>
        <taxon>Embryophyta</taxon>
        <taxon>Tracheophyta</taxon>
        <taxon>Spermatophyta</taxon>
        <taxon>Magnoliopsida</taxon>
        <taxon>eudicotyledons</taxon>
        <taxon>Gunneridae</taxon>
        <taxon>Pentapetalae</taxon>
        <taxon>rosids</taxon>
        <taxon>fabids</taxon>
        <taxon>Fabales</taxon>
        <taxon>Fabaceae</taxon>
        <taxon>Caesalpinioideae</taxon>
        <taxon>Cassia clade</taxon>
        <taxon>Senna</taxon>
    </lineage>
</organism>
<dbReference type="EMBL" id="JAAIUW010000011">
    <property type="protein sequence ID" value="KAF7809390.1"/>
    <property type="molecule type" value="Genomic_DNA"/>
</dbReference>
<dbReference type="Proteomes" id="UP000634136">
    <property type="component" value="Unassembled WGS sequence"/>
</dbReference>
<dbReference type="InterPro" id="IPR040262">
    <property type="entry name" value="At4g38062-like"/>
</dbReference>
<comment type="caution">
    <text evidence="3">The sequence shown here is derived from an EMBL/GenBank/DDBJ whole genome shotgun (WGS) entry which is preliminary data.</text>
</comment>
<keyword evidence="1" id="KW-0175">Coiled coil</keyword>
<reference evidence="3" key="1">
    <citation type="submission" date="2020-09" db="EMBL/GenBank/DDBJ databases">
        <title>Genome-Enabled Discovery of Anthraquinone Biosynthesis in Senna tora.</title>
        <authorList>
            <person name="Kang S.-H."/>
            <person name="Pandey R.P."/>
            <person name="Lee C.-M."/>
            <person name="Sim J.-S."/>
            <person name="Jeong J.-T."/>
            <person name="Choi B.-S."/>
            <person name="Jung M."/>
            <person name="Ginzburg D."/>
            <person name="Zhao K."/>
            <person name="Won S.Y."/>
            <person name="Oh T.-J."/>
            <person name="Yu Y."/>
            <person name="Kim N.-H."/>
            <person name="Lee O.R."/>
            <person name="Lee T.-H."/>
            <person name="Bashyal P."/>
            <person name="Kim T.-S."/>
            <person name="Lee W.-H."/>
            <person name="Kawkins C."/>
            <person name="Kim C.-K."/>
            <person name="Kim J.S."/>
            <person name="Ahn B.O."/>
            <person name="Rhee S.Y."/>
            <person name="Sohng J.K."/>
        </authorList>
    </citation>
    <scope>NUCLEOTIDE SEQUENCE</scope>
    <source>
        <tissue evidence="3">Leaf</tissue>
    </source>
</reference>
<protein>
    <submittedName>
        <fullName evidence="3">Myosin heavy chain</fullName>
    </submittedName>
</protein>
<sequence length="114" mass="13485">MKVCEGNELECELERWKSACERMKKDLEESHVRRKELEASLLGQVEFGESLRQETNKHEKDKFIQLMNKRKMTMDEIMHHMASLQEQFSNSLTSFSSQLEDDDQDTEAEEQKLS</sequence>
<gene>
    <name evidence="3" type="ORF">G2W53_036133</name>
</gene>
<evidence type="ECO:0000313" key="3">
    <source>
        <dbReference type="EMBL" id="KAF7809390.1"/>
    </source>
</evidence>
<evidence type="ECO:0000256" key="2">
    <source>
        <dbReference type="SAM" id="MobiDB-lite"/>
    </source>
</evidence>
<dbReference type="PANTHER" id="PTHR45287:SF4">
    <property type="entry name" value="OS03G0691500 PROTEIN"/>
    <property type="match status" value="1"/>
</dbReference>
<evidence type="ECO:0000313" key="4">
    <source>
        <dbReference type="Proteomes" id="UP000634136"/>
    </source>
</evidence>
<keyword evidence="4" id="KW-1185">Reference proteome</keyword>
<proteinExistence type="predicted"/>
<dbReference type="AlphaFoldDB" id="A0A834W4H7"/>
<evidence type="ECO:0000256" key="1">
    <source>
        <dbReference type="SAM" id="Coils"/>
    </source>
</evidence>
<feature type="region of interest" description="Disordered" evidence="2">
    <location>
        <begin position="89"/>
        <end position="114"/>
    </location>
</feature>
<accession>A0A834W4H7</accession>
<name>A0A834W4H7_9FABA</name>
<dbReference type="PANTHER" id="PTHR45287">
    <property type="entry name" value="OS03G0691500 PROTEIN"/>
    <property type="match status" value="1"/>
</dbReference>